<dbReference type="PRINTS" id="PR00033">
    <property type="entry name" value="HTHASNC"/>
</dbReference>
<evidence type="ECO:0000259" key="4">
    <source>
        <dbReference type="PROSITE" id="PS50956"/>
    </source>
</evidence>
<evidence type="ECO:0000256" key="3">
    <source>
        <dbReference type="ARBA" id="ARBA00023163"/>
    </source>
</evidence>
<dbReference type="KEGG" id="pacr:FXN63_11275"/>
<dbReference type="RefSeq" id="WP_148814868.1">
    <property type="nucleotide sequence ID" value="NZ_CP043046.1"/>
</dbReference>
<dbReference type="InterPro" id="IPR000485">
    <property type="entry name" value="AsnC-type_HTH_dom"/>
</dbReference>
<dbReference type="SUPFAM" id="SSF46785">
    <property type="entry name" value="Winged helix' DNA-binding domain"/>
    <property type="match status" value="1"/>
</dbReference>
<dbReference type="OrthoDB" id="8526125at2"/>
<dbReference type="PROSITE" id="PS50956">
    <property type="entry name" value="HTH_ASNC_2"/>
    <property type="match status" value="1"/>
</dbReference>
<evidence type="ECO:0000313" key="5">
    <source>
        <dbReference type="EMBL" id="QEI06348.1"/>
    </source>
</evidence>
<keyword evidence="3" id="KW-0804">Transcription</keyword>
<dbReference type="Pfam" id="PF01037">
    <property type="entry name" value="AsnC_trans_reg"/>
    <property type="match status" value="1"/>
</dbReference>
<sequence length="168" mass="18815">MSKCLPLIELDETDRALLHHLQEDGSLSSAALGERLSMTVTPCWRRRKRLEDQGIIKDYQANLDRRKLGYDVLAFAQVTFGDHSANAPDNFERIILDHPEVLSCHKVTGAADYMLSVLATDLESYGRFVEEVLRKQPGITAIQSSLALREIKAVTRIPVPEDGVDQRG</sequence>
<name>A0A5C0AVH2_9BURK</name>
<dbReference type="InterPro" id="IPR036390">
    <property type="entry name" value="WH_DNA-bd_sf"/>
</dbReference>
<dbReference type="GO" id="GO:0043200">
    <property type="term" value="P:response to amino acid"/>
    <property type="evidence" value="ECO:0007669"/>
    <property type="project" value="TreeGrafter"/>
</dbReference>
<gene>
    <name evidence="5" type="ORF">FXN63_11275</name>
</gene>
<organism evidence="5 6">
    <name type="scientific">Pigmentiphaga aceris</name>
    <dbReference type="NCBI Taxonomy" id="1940612"/>
    <lineage>
        <taxon>Bacteria</taxon>
        <taxon>Pseudomonadati</taxon>
        <taxon>Pseudomonadota</taxon>
        <taxon>Betaproteobacteria</taxon>
        <taxon>Burkholderiales</taxon>
        <taxon>Alcaligenaceae</taxon>
        <taxon>Pigmentiphaga</taxon>
    </lineage>
</organism>
<accession>A0A5C0AVH2</accession>
<dbReference type="Gene3D" id="3.30.70.920">
    <property type="match status" value="1"/>
</dbReference>
<dbReference type="InterPro" id="IPR019888">
    <property type="entry name" value="Tscrpt_reg_AsnC-like"/>
</dbReference>
<dbReference type="GO" id="GO:0005829">
    <property type="term" value="C:cytosol"/>
    <property type="evidence" value="ECO:0007669"/>
    <property type="project" value="TreeGrafter"/>
</dbReference>
<dbReference type="EMBL" id="CP043046">
    <property type="protein sequence ID" value="QEI06348.1"/>
    <property type="molecule type" value="Genomic_DNA"/>
</dbReference>
<keyword evidence="6" id="KW-1185">Reference proteome</keyword>
<dbReference type="PANTHER" id="PTHR30154">
    <property type="entry name" value="LEUCINE-RESPONSIVE REGULATORY PROTEIN"/>
    <property type="match status" value="1"/>
</dbReference>
<dbReference type="SUPFAM" id="SSF54909">
    <property type="entry name" value="Dimeric alpha+beta barrel"/>
    <property type="match status" value="1"/>
</dbReference>
<feature type="domain" description="HTH asnC-type" evidence="4">
    <location>
        <begin position="10"/>
        <end position="71"/>
    </location>
</feature>
<dbReference type="InterPro" id="IPR011008">
    <property type="entry name" value="Dimeric_a/b-barrel"/>
</dbReference>
<protein>
    <submittedName>
        <fullName evidence="5">Lrp/AsnC family transcriptional regulator</fullName>
    </submittedName>
</protein>
<dbReference type="GO" id="GO:0043565">
    <property type="term" value="F:sequence-specific DNA binding"/>
    <property type="evidence" value="ECO:0007669"/>
    <property type="project" value="InterPro"/>
</dbReference>
<dbReference type="Proteomes" id="UP000325161">
    <property type="component" value="Chromosome"/>
</dbReference>
<dbReference type="Gene3D" id="1.10.10.10">
    <property type="entry name" value="Winged helix-like DNA-binding domain superfamily/Winged helix DNA-binding domain"/>
    <property type="match status" value="1"/>
</dbReference>
<evidence type="ECO:0000256" key="2">
    <source>
        <dbReference type="ARBA" id="ARBA00023125"/>
    </source>
</evidence>
<keyword evidence="2" id="KW-0238">DNA-binding</keyword>
<dbReference type="PANTHER" id="PTHR30154:SF34">
    <property type="entry name" value="TRANSCRIPTIONAL REGULATOR AZLB"/>
    <property type="match status" value="1"/>
</dbReference>
<reference evidence="5 6" key="1">
    <citation type="submission" date="2019-08" db="EMBL/GenBank/DDBJ databases">
        <title>Amphibian skin-associated Pigmentiphaga: genome sequence and occurrence across geography and hosts.</title>
        <authorList>
            <person name="Bletz M.C."/>
            <person name="Bunk B."/>
            <person name="Sproeer C."/>
            <person name="Biwer P."/>
            <person name="Reiter S."/>
            <person name="Rabemananjara F.C.E."/>
            <person name="Schulz S."/>
            <person name="Overmann J."/>
            <person name="Vences M."/>
        </authorList>
    </citation>
    <scope>NUCLEOTIDE SEQUENCE [LARGE SCALE GENOMIC DNA]</scope>
    <source>
        <strain evidence="5 6">Mada1488</strain>
    </source>
</reference>
<keyword evidence="1" id="KW-0805">Transcription regulation</keyword>
<dbReference type="AlphaFoldDB" id="A0A5C0AVH2"/>
<dbReference type="InterPro" id="IPR019887">
    <property type="entry name" value="Tscrpt_reg_AsnC/Lrp_C"/>
</dbReference>
<dbReference type="InterPro" id="IPR036388">
    <property type="entry name" value="WH-like_DNA-bd_sf"/>
</dbReference>
<dbReference type="Pfam" id="PF13412">
    <property type="entry name" value="HTH_24"/>
    <property type="match status" value="1"/>
</dbReference>
<evidence type="ECO:0000313" key="6">
    <source>
        <dbReference type="Proteomes" id="UP000325161"/>
    </source>
</evidence>
<dbReference type="SMART" id="SM00344">
    <property type="entry name" value="HTH_ASNC"/>
    <property type="match status" value="1"/>
</dbReference>
<evidence type="ECO:0000256" key="1">
    <source>
        <dbReference type="ARBA" id="ARBA00023015"/>
    </source>
</evidence>
<proteinExistence type="predicted"/>